<protein>
    <submittedName>
        <fullName evidence="1">Uncharacterized protein</fullName>
    </submittedName>
</protein>
<reference evidence="1 2" key="1">
    <citation type="journal article" date="2022" name="bioRxiv">
        <title>The genome of the oomycete Peronosclerospora sorghi, a cosmopolitan pathogen of maize and sorghum, is inflated with dispersed pseudogenes.</title>
        <authorList>
            <person name="Fletcher K."/>
            <person name="Martin F."/>
            <person name="Isakeit T."/>
            <person name="Cavanaugh K."/>
            <person name="Magill C."/>
            <person name="Michelmore R."/>
        </authorList>
    </citation>
    <scope>NUCLEOTIDE SEQUENCE [LARGE SCALE GENOMIC DNA]</scope>
    <source>
        <strain evidence="1">P6</strain>
    </source>
</reference>
<keyword evidence="2" id="KW-1185">Reference proteome</keyword>
<comment type="caution">
    <text evidence="1">The sequence shown here is derived from an EMBL/GenBank/DDBJ whole genome shotgun (WGS) entry which is preliminary data.</text>
</comment>
<proteinExistence type="predicted"/>
<dbReference type="EMBL" id="CM047587">
    <property type="protein sequence ID" value="KAI9906571.1"/>
    <property type="molecule type" value="Genomic_DNA"/>
</dbReference>
<evidence type="ECO:0000313" key="2">
    <source>
        <dbReference type="Proteomes" id="UP001163321"/>
    </source>
</evidence>
<name>A0ACC0VLB6_9STRA</name>
<sequence length="284" mass="32504">MGDYRLYVVIFAVQQEEMDEVQSEREWNDNEARMSGTDNESKIPLFGVAVDVSDERRTLIPAEAFTETLDRRYSYLSKKPCGFQSNCHEKLVCKTHFLRFWNVSDKTIKNILKHVRKNRSMLPKLHGICGRRNAATSVEACTAVEEFLFETSRKYREAVDTQKYTRRKGDDGAIKTTWERDDIILLPSFFTRSGLFGAFKSGHNNAFDIYINTSKEIWGGNDVLAKLKIRNPAKDVCDECFIFCNKVAGTASMLEFEGFAATRRSTSAPTRRFGKSTKPIANKR</sequence>
<evidence type="ECO:0000313" key="1">
    <source>
        <dbReference type="EMBL" id="KAI9906571.1"/>
    </source>
</evidence>
<accession>A0ACC0VLB6</accession>
<gene>
    <name evidence="1" type="ORF">PsorP6_004838</name>
</gene>
<dbReference type="Proteomes" id="UP001163321">
    <property type="component" value="Chromosome 8"/>
</dbReference>
<organism evidence="1 2">
    <name type="scientific">Peronosclerospora sorghi</name>
    <dbReference type="NCBI Taxonomy" id="230839"/>
    <lineage>
        <taxon>Eukaryota</taxon>
        <taxon>Sar</taxon>
        <taxon>Stramenopiles</taxon>
        <taxon>Oomycota</taxon>
        <taxon>Peronosporomycetes</taxon>
        <taxon>Peronosporales</taxon>
        <taxon>Peronosporaceae</taxon>
        <taxon>Peronosclerospora</taxon>
    </lineage>
</organism>